<dbReference type="EMBL" id="QTSX02004606">
    <property type="protein sequence ID" value="KAJ9063876.1"/>
    <property type="molecule type" value="Genomic_DNA"/>
</dbReference>
<comment type="caution">
    <text evidence="1">The sequence shown here is derived from an EMBL/GenBank/DDBJ whole genome shotgun (WGS) entry which is preliminary data.</text>
</comment>
<keyword evidence="1" id="KW-0647">Proteasome</keyword>
<accession>A0ACC2SP13</accession>
<gene>
    <name evidence="1" type="primary">PRE7</name>
    <name evidence="1" type="ORF">DSO57_1036329</name>
</gene>
<keyword evidence="1" id="KW-0378">Hydrolase</keyword>
<keyword evidence="2" id="KW-1185">Reference proteome</keyword>
<sequence length="229" mass="25443">MSCTMPPVELGGPMQRRFDPYSASGGTSVAIAGKNFCVIGADTRQSDGYSINTRYAPKAFKLTDFAVFAFAGFYADGSILHKTILQRIQWYKHAHNKVMSIKSLAQLIQTILYGRRFFPYYTNVILAGVTPEGEGVVYNFDPVGNYEALTHDAVGTGNSLLQPLLDNQVGKYHQKNADTSLPDHDTAVKLVRDGFLSATERDIYTGDQLEIWTVDSQGVRVEQFDLKRD</sequence>
<evidence type="ECO:0000313" key="2">
    <source>
        <dbReference type="Proteomes" id="UP001165960"/>
    </source>
</evidence>
<evidence type="ECO:0000313" key="1">
    <source>
        <dbReference type="EMBL" id="KAJ9063876.1"/>
    </source>
</evidence>
<name>A0ACC2SP13_9FUNG</name>
<reference evidence="1" key="1">
    <citation type="submission" date="2022-04" db="EMBL/GenBank/DDBJ databases">
        <title>Genome of the entomopathogenic fungus Entomophthora muscae.</title>
        <authorList>
            <person name="Elya C."/>
            <person name="Lovett B.R."/>
            <person name="Lee E."/>
            <person name="Macias A.M."/>
            <person name="Hajek A.E."/>
            <person name="De Bivort B.L."/>
            <person name="Kasson M.T."/>
            <person name="De Fine Licht H.H."/>
            <person name="Stajich J.E."/>
        </authorList>
    </citation>
    <scope>NUCLEOTIDE SEQUENCE</scope>
    <source>
        <strain evidence="1">Berkeley</strain>
    </source>
</reference>
<dbReference type="Proteomes" id="UP001165960">
    <property type="component" value="Unassembled WGS sequence"/>
</dbReference>
<organism evidence="1 2">
    <name type="scientific">Entomophthora muscae</name>
    <dbReference type="NCBI Taxonomy" id="34485"/>
    <lineage>
        <taxon>Eukaryota</taxon>
        <taxon>Fungi</taxon>
        <taxon>Fungi incertae sedis</taxon>
        <taxon>Zoopagomycota</taxon>
        <taxon>Entomophthoromycotina</taxon>
        <taxon>Entomophthoromycetes</taxon>
        <taxon>Entomophthorales</taxon>
        <taxon>Entomophthoraceae</taxon>
        <taxon>Entomophthora</taxon>
    </lineage>
</organism>
<protein>
    <submittedName>
        <fullName evidence="1">Proteasome subunit beta type-6</fullName>
        <ecNumber evidence="1">3.4.25.1</ecNumber>
    </submittedName>
</protein>
<dbReference type="EC" id="3.4.25.1" evidence="1"/>
<proteinExistence type="predicted"/>